<reference evidence="1 2" key="1">
    <citation type="submission" date="2020-03" db="EMBL/GenBank/DDBJ databases">
        <title>Hydrogenophaga sp. nov. isolated from cyanobacterial mat.</title>
        <authorList>
            <person name="Thorat V."/>
            <person name="Kirdat K."/>
            <person name="Tiwarekar B."/>
            <person name="Costa E.D."/>
            <person name="Yadav A."/>
        </authorList>
    </citation>
    <scope>NUCLEOTIDE SEQUENCE [LARGE SCALE GENOMIC DNA]</scope>
    <source>
        <strain evidence="1 2">BA0156</strain>
    </source>
</reference>
<evidence type="ECO:0000313" key="1">
    <source>
        <dbReference type="EMBL" id="QIM51599.1"/>
    </source>
</evidence>
<dbReference type="PROSITE" id="PS51257">
    <property type="entry name" value="PROKAR_LIPOPROTEIN"/>
    <property type="match status" value="1"/>
</dbReference>
<protein>
    <recommendedName>
        <fullName evidence="3">Lipoprotein</fullName>
    </recommendedName>
</protein>
<proteinExistence type="predicted"/>
<evidence type="ECO:0000313" key="2">
    <source>
        <dbReference type="Proteomes" id="UP000503162"/>
    </source>
</evidence>
<name>A0A6G8IEQ8_9BURK</name>
<dbReference type="AlphaFoldDB" id="A0A6G8IEQ8"/>
<organism evidence="1 2">
    <name type="scientific">Hydrogenophaga crocea</name>
    <dbReference type="NCBI Taxonomy" id="2716225"/>
    <lineage>
        <taxon>Bacteria</taxon>
        <taxon>Pseudomonadati</taxon>
        <taxon>Pseudomonadota</taxon>
        <taxon>Betaproteobacteria</taxon>
        <taxon>Burkholderiales</taxon>
        <taxon>Comamonadaceae</taxon>
        <taxon>Hydrogenophaga</taxon>
    </lineage>
</organism>
<evidence type="ECO:0008006" key="3">
    <source>
        <dbReference type="Google" id="ProtNLM"/>
    </source>
</evidence>
<accession>A0A6G8IEQ8</accession>
<keyword evidence="2" id="KW-1185">Reference proteome</keyword>
<gene>
    <name evidence="1" type="ORF">G9Q37_05325</name>
</gene>
<dbReference type="EMBL" id="CP049989">
    <property type="protein sequence ID" value="QIM51599.1"/>
    <property type="molecule type" value="Genomic_DNA"/>
</dbReference>
<dbReference type="Proteomes" id="UP000503162">
    <property type="component" value="Chromosome"/>
</dbReference>
<dbReference type="KEGG" id="hcz:G9Q37_05325"/>
<sequence length="74" mass="8134">MKLYALVLAAVLAGCASQPKTVWVKAGSTEDEFMRDRGQCMQATFSVPLATKMQQMMVYASCMQGKGWREVPVA</sequence>
<dbReference type="RefSeq" id="WP_166225594.1">
    <property type="nucleotide sequence ID" value="NZ_CP049989.1"/>
</dbReference>